<sequence>MHSSRTETLLAALTRGTPLRHHVLTLLTTHAMSTEIALRDSGHAVEHPEVVNHLATTISRGNEAAVILRSFTDEVSRTLANGTVIPVAHVCGWLVHSGACHPFDAGQMFAAFHTDADSGEPIAPEPGVEIIDAWTVDLTEFYALQPEDG</sequence>
<accession>A0A3N0EGR1</accession>
<dbReference type="EMBL" id="RJMB01000002">
    <property type="protein sequence ID" value="RNL86957.1"/>
    <property type="molecule type" value="Genomic_DNA"/>
</dbReference>
<keyword evidence="2" id="KW-1185">Reference proteome</keyword>
<evidence type="ECO:0000313" key="1">
    <source>
        <dbReference type="EMBL" id="RNL86957.1"/>
    </source>
</evidence>
<dbReference type="OrthoDB" id="3428054at2"/>
<gene>
    <name evidence="1" type="ORF">EFW17_03595</name>
</gene>
<evidence type="ECO:0000313" key="2">
    <source>
        <dbReference type="Proteomes" id="UP000269198"/>
    </source>
</evidence>
<reference evidence="1 2" key="1">
    <citation type="submission" date="2018-11" db="EMBL/GenBank/DDBJ databases">
        <title>The genome draft of YIM 96095.</title>
        <authorList>
            <person name="Tang S.-K."/>
            <person name="Chunyu W.-X."/>
            <person name="Feng Y.-Z."/>
        </authorList>
    </citation>
    <scope>NUCLEOTIDE SEQUENCE [LARGE SCALE GENOMIC DNA]</scope>
    <source>
        <strain evidence="1 2">YIM 96095</strain>
    </source>
</reference>
<dbReference type="Proteomes" id="UP000269198">
    <property type="component" value="Unassembled WGS sequence"/>
</dbReference>
<organism evidence="1 2">
    <name type="scientific">Halostreptopolyspora alba</name>
    <dbReference type="NCBI Taxonomy" id="2487137"/>
    <lineage>
        <taxon>Bacteria</taxon>
        <taxon>Bacillati</taxon>
        <taxon>Actinomycetota</taxon>
        <taxon>Actinomycetes</taxon>
        <taxon>Streptosporangiales</taxon>
        <taxon>Nocardiopsidaceae</taxon>
        <taxon>Halostreptopolyspora</taxon>
    </lineage>
</organism>
<protein>
    <submittedName>
        <fullName evidence="1">Uncharacterized protein</fullName>
    </submittedName>
</protein>
<dbReference type="AlphaFoldDB" id="A0A3N0EGR1"/>
<comment type="caution">
    <text evidence="1">The sequence shown here is derived from an EMBL/GenBank/DDBJ whole genome shotgun (WGS) entry which is preliminary data.</text>
</comment>
<name>A0A3N0EGR1_9ACTN</name>
<proteinExistence type="predicted"/>
<dbReference type="RefSeq" id="WP_123199785.1">
    <property type="nucleotide sequence ID" value="NZ_RJMB01000002.1"/>
</dbReference>